<reference evidence="8" key="1">
    <citation type="submission" date="2023-07" db="EMBL/GenBank/DDBJ databases">
        <title>Conexibacter stalactiti sp. nov., isolated from stalactites in a lava cave and emended description of the genus Conexibacter.</title>
        <authorList>
            <person name="Lee S.D."/>
        </authorList>
    </citation>
    <scope>NUCLEOTIDE SEQUENCE [LARGE SCALE GENOMIC DNA]</scope>
    <source>
        <strain evidence="8">KCTC 39840</strain>
    </source>
</reference>
<proteinExistence type="inferred from homology"/>
<keyword evidence="3 6" id="KW-0808">Transferase</keyword>
<evidence type="ECO:0000256" key="2">
    <source>
        <dbReference type="ARBA" id="ARBA00006706"/>
    </source>
</evidence>
<comment type="caution">
    <text evidence="7">The sequence shown here is derived from an EMBL/GenBank/DDBJ whole genome shotgun (WGS) entry which is preliminary data.</text>
</comment>
<gene>
    <name evidence="7" type="ORF">R7226_07590</name>
</gene>
<dbReference type="SUPFAM" id="SSF48576">
    <property type="entry name" value="Terpenoid synthases"/>
    <property type="match status" value="1"/>
</dbReference>
<dbReference type="PROSITE" id="PS00444">
    <property type="entry name" value="POLYPRENYL_SYNTHASE_2"/>
    <property type="match status" value="1"/>
</dbReference>
<sequence>MEEHPYLAARALVAPDLAAVERELELLLASQRDYLTEAELGFYRGGKRLRPLLLVLSAHVAAREPLAELPERAIAAAVSIELSHVGSLIHDDIVDRAPLRRGLPTIAASRGYELALVLGDLQWIQATRKMSAHVRGEADLALMRDFLATGEQTCRGQLDEMLAPRPVGDDGGGEAERLIERYYRTIDRKTGRLISFACEGGGRLVDGGPAVVGGLRRFGAWLGRAFQIVDDVMDVMRPLEVAGKEPLTDLRQGRLSLPLLYELRELPSEHFLHAVVRGEELSDERLEEGVRLLRRGDGWMRAIGDARAIVVRARSELALLPPGEHRERLDALAAHIVDQGFRDTYETAACAA</sequence>
<evidence type="ECO:0000256" key="1">
    <source>
        <dbReference type="ARBA" id="ARBA00001946"/>
    </source>
</evidence>
<comment type="similarity">
    <text evidence="2 6">Belongs to the FPP/GGPP synthase family.</text>
</comment>
<dbReference type="PROSITE" id="PS00723">
    <property type="entry name" value="POLYPRENYL_SYNTHASE_1"/>
    <property type="match status" value="1"/>
</dbReference>
<evidence type="ECO:0000313" key="7">
    <source>
        <dbReference type="EMBL" id="MDW5594192.1"/>
    </source>
</evidence>
<dbReference type="PANTHER" id="PTHR12001">
    <property type="entry name" value="GERANYLGERANYL PYROPHOSPHATE SYNTHASE"/>
    <property type="match status" value="1"/>
</dbReference>
<organism evidence="7 8">
    <name type="scientific">Conexibacter stalactiti</name>
    <dbReference type="NCBI Taxonomy" id="1940611"/>
    <lineage>
        <taxon>Bacteria</taxon>
        <taxon>Bacillati</taxon>
        <taxon>Actinomycetota</taxon>
        <taxon>Thermoleophilia</taxon>
        <taxon>Solirubrobacterales</taxon>
        <taxon>Conexibacteraceae</taxon>
        <taxon>Conexibacter</taxon>
    </lineage>
</organism>
<comment type="cofactor">
    <cofactor evidence="1">
        <name>Mg(2+)</name>
        <dbReference type="ChEBI" id="CHEBI:18420"/>
    </cofactor>
</comment>
<accession>A0ABU4HLQ9</accession>
<dbReference type="InterPro" id="IPR008949">
    <property type="entry name" value="Isoprenoid_synthase_dom_sf"/>
</dbReference>
<dbReference type="EMBL" id="JAWSTH010000013">
    <property type="protein sequence ID" value="MDW5594192.1"/>
    <property type="molecule type" value="Genomic_DNA"/>
</dbReference>
<keyword evidence="4" id="KW-0479">Metal-binding</keyword>
<dbReference type="RefSeq" id="WP_318596449.1">
    <property type="nucleotide sequence ID" value="NZ_JAWSTH010000013.1"/>
</dbReference>
<evidence type="ECO:0000256" key="4">
    <source>
        <dbReference type="ARBA" id="ARBA00022723"/>
    </source>
</evidence>
<dbReference type="InterPro" id="IPR033749">
    <property type="entry name" value="Polyprenyl_synt_CS"/>
</dbReference>
<dbReference type="SFLD" id="SFLDS00005">
    <property type="entry name" value="Isoprenoid_Synthase_Type_I"/>
    <property type="match status" value="1"/>
</dbReference>
<dbReference type="InterPro" id="IPR000092">
    <property type="entry name" value="Polyprenyl_synt"/>
</dbReference>
<dbReference type="Gene3D" id="1.10.600.10">
    <property type="entry name" value="Farnesyl Diphosphate Synthase"/>
    <property type="match status" value="1"/>
</dbReference>
<evidence type="ECO:0000256" key="6">
    <source>
        <dbReference type="RuleBase" id="RU004466"/>
    </source>
</evidence>
<evidence type="ECO:0000313" key="8">
    <source>
        <dbReference type="Proteomes" id="UP001284601"/>
    </source>
</evidence>
<dbReference type="Pfam" id="PF00348">
    <property type="entry name" value="polyprenyl_synt"/>
    <property type="match status" value="1"/>
</dbReference>
<keyword evidence="5" id="KW-0460">Magnesium</keyword>
<keyword evidence="8" id="KW-1185">Reference proteome</keyword>
<dbReference type="Proteomes" id="UP001284601">
    <property type="component" value="Unassembled WGS sequence"/>
</dbReference>
<evidence type="ECO:0000256" key="5">
    <source>
        <dbReference type="ARBA" id="ARBA00022842"/>
    </source>
</evidence>
<protein>
    <submittedName>
        <fullName evidence="7">Polyprenyl synthetase family protein</fullName>
    </submittedName>
</protein>
<name>A0ABU4HLQ9_9ACTN</name>
<evidence type="ECO:0000256" key="3">
    <source>
        <dbReference type="ARBA" id="ARBA00022679"/>
    </source>
</evidence>
<dbReference type="CDD" id="cd00685">
    <property type="entry name" value="Trans_IPPS_HT"/>
    <property type="match status" value="1"/>
</dbReference>
<dbReference type="PANTHER" id="PTHR12001:SF69">
    <property type="entry name" value="ALL TRANS-POLYPRENYL-DIPHOSPHATE SYNTHASE PDSS1"/>
    <property type="match status" value="1"/>
</dbReference>